<dbReference type="Proteomes" id="UP000197092">
    <property type="component" value="Chromosome 1"/>
</dbReference>
<keyword evidence="1" id="KW-0732">Signal</keyword>
<reference evidence="3" key="1">
    <citation type="submission" date="2016-12" db="EMBL/GenBank/DDBJ databases">
        <title>Comparative genomic analysis reveals the diversity, evolution, and environmental adaptation strategies of the genus Vibrio.</title>
        <authorList>
            <person name="Lin H."/>
            <person name="Wang X."/>
            <person name="Zhang X.-H."/>
        </authorList>
    </citation>
    <scope>NUCLEOTIDE SEQUENCE [LARGE SCALE GENOMIC DNA]</scope>
    <source>
        <strain evidence="3">QT6D1</strain>
    </source>
</reference>
<evidence type="ECO:0000313" key="3">
    <source>
        <dbReference type="Proteomes" id="UP000197092"/>
    </source>
</evidence>
<gene>
    <name evidence="2" type="ORF">BSZ05_02050</name>
</gene>
<sequence>MKNYIPSRFQWLTWLIGFSLALSMTATYADNPAFPPIDERPVDMAEQPTRFYVKYTQGAEQQVRELLMSHQLEVVEVLENQRVFVVSGEQETADSLADSVLVEYVEPEPTRKLYSQ</sequence>
<evidence type="ECO:0000313" key="2">
    <source>
        <dbReference type="EMBL" id="ASI88696.1"/>
    </source>
</evidence>
<feature type="signal peptide" evidence="1">
    <location>
        <begin position="1"/>
        <end position="29"/>
    </location>
</feature>
<evidence type="ECO:0000256" key="1">
    <source>
        <dbReference type="SAM" id="SignalP"/>
    </source>
</evidence>
<proteinExistence type="predicted"/>
<dbReference type="RefSeq" id="WP_088876051.1">
    <property type="nucleotide sequence ID" value="NZ_CP018308.1"/>
</dbReference>
<protein>
    <submittedName>
        <fullName evidence="2">ATPase</fullName>
    </submittedName>
</protein>
<name>A0AAN1KLT3_9VIBR</name>
<organism evidence="2 3">
    <name type="scientific">Vibrio mediterranei</name>
    <dbReference type="NCBI Taxonomy" id="689"/>
    <lineage>
        <taxon>Bacteria</taxon>
        <taxon>Pseudomonadati</taxon>
        <taxon>Pseudomonadota</taxon>
        <taxon>Gammaproteobacteria</taxon>
        <taxon>Vibrionales</taxon>
        <taxon>Vibrionaceae</taxon>
        <taxon>Vibrio</taxon>
    </lineage>
</organism>
<feature type="chain" id="PRO_5042868649" evidence="1">
    <location>
        <begin position="30"/>
        <end position="116"/>
    </location>
</feature>
<dbReference type="AlphaFoldDB" id="A0AAN1KLT3"/>
<dbReference type="EMBL" id="CP018308">
    <property type="protein sequence ID" value="ASI88696.1"/>
    <property type="molecule type" value="Genomic_DNA"/>
</dbReference>
<accession>A0AAN1KLT3</accession>
<dbReference type="KEGG" id="vsh:BSZ05_02050"/>